<dbReference type="AlphaFoldDB" id="A0A7C0U2X7"/>
<organism evidence="5">
    <name type="scientific">Desulfofervidus auxilii</name>
    <dbReference type="NCBI Taxonomy" id="1621989"/>
    <lineage>
        <taxon>Bacteria</taxon>
        <taxon>Pseudomonadati</taxon>
        <taxon>Thermodesulfobacteriota</taxon>
        <taxon>Candidatus Desulfofervidia</taxon>
        <taxon>Candidatus Desulfofervidales</taxon>
        <taxon>Candidatus Desulfofervidaceae</taxon>
        <taxon>Candidatus Desulfofervidus</taxon>
    </lineage>
</organism>
<comment type="caution">
    <text evidence="5">The sequence shown here is derived from an EMBL/GenBank/DDBJ whole genome shotgun (WGS) entry which is preliminary data.</text>
</comment>
<keyword evidence="2" id="KW-0255">Endonuclease</keyword>
<dbReference type="InterPro" id="IPR016071">
    <property type="entry name" value="Staphylococal_nuclease_OB-fold"/>
</dbReference>
<dbReference type="GO" id="GO:0004519">
    <property type="term" value="F:endonuclease activity"/>
    <property type="evidence" value="ECO:0007669"/>
    <property type="project" value="UniProtKB-KW"/>
</dbReference>
<dbReference type="Gene3D" id="3.40.10.10">
    <property type="entry name" value="DNA Methylphosphotriester Repair Domain"/>
    <property type="match status" value="1"/>
</dbReference>
<dbReference type="InterPro" id="IPR002071">
    <property type="entry name" value="Thermonucl_AS"/>
</dbReference>
<dbReference type="PANTHER" id="PTHR12302">
    <property type="entry name" value="EBNA2 BINDING PROTEIN P100"/>
    <property type="match status" value="1"/>
</dbReference>
<dbReference type="SUPFAM" id="SSF57884">
    <property type="entry name" value="Ada DNA repair protein, N-terminal domain (N-Ada 10)"/>
    <property type="match status" value="1"/>
</dbReference>
<evidence type="ECO:0000256" key="2">
    <source>
        <dbReference type="ARBA" id="ARBA00022759"/>
    </source>
</evidence>
<dbReference type="PROSITE" id="PS50830">
    <property type="entry name" value="TNASE_3"/>
    <property type="match status" value="1"/>
</dbReference>
<dbReference type="InterPro" id="IPR035437">
    <property type="entry name" value="SNase_OB-fold_sf"/>
</dbReference>
<dbReference type="Pfam" id="PF00565">
    <property type="entry name" value="SNase"/>
    <property type="match status" value="1"/>
</dbReference>
<evidence type="ECO:0000256" key="3">
    <source>
        <dbReference type="ARBA" id="ARBA00022801"/>
    </source>
</evidence>
<evidence type="ECO:0000313" key="5">
    <source>
        <dbReference type="EMBL" id="HDD44273.1"/>
    </source>
</evidence>
<keyword evidence="1" id="KW-0540">Nuclease</keyword>
<dbReference type="SUPFAM" id="SSF50199">
    <property type="entry name" value="Staphylococcal nuclease"/>
    <property type="match status" value="1"/>
</dbReference>
<name>A0A7C0U2X7_DESA2</name>
<evidence type="ECO:0000259" key="4">
    <source>
        <dbReference type="PROSITE" id="PS50830"/>
    </source>
</evidence>
<dbReference type="EMBL" id="DRBS01000208">
    <property type="protein sequence ID" value="HDD44273.1"/>
    <property type="molecule type" value="Genomic_DNA"/>
</dbReference>
<dbReference type="GO" id="GO:0003676">
    <property type="term" value="F:nucleic acid binding"/>
    <property type="evidence" value="ECO:0007669"/>
    <property type="project" value="InterPro"/>
</dbReference>
<feature type="domain" description="TNase-like" evidence="4">
    <location>
        <begin position="20"/>
        <end position="149"/>
    </location>
</feature>
<dbReference type="InterPro" id="IPR035451">
    <property type="entry name" value="Ada-like_dom_sf"/>
</dbReference>
<protein>
    <recommendedName>
        <fullName evidence="4">TNase-like domain-containing protein</fullName>
    </recommendedName>
</protein>
<evidence type="ECO:0000256" key="1">
    <source>
        <dbReference type="ARBA" id="ARBA00022722"/>
    </source>
</evidence>
<dbReference type="GO" id="GO:0016787">
    <property type="term" value="F:hydrolase activity"/>
    <property type="evidence" value="ECO:0007669"/>
    <property type="project" value="UniProtKB-KW"/>
</dbReference>
<gene>
    <name evidence="5" type="ORF">ENG63_05370</name>
</gene>
<accession>A0A7C0U2X7</accession>
<proteinExistence type="predicted"/>
<sequence>MIRRIFSIFFILFLLFITSYAEQLRVCWVKDGDTIVLTNGKIVRYLGINAPELGSIKWSEEPYAREALAYNIKLVKGKVVYLETDIEKYDRYGRLLAYVFLKDGTFVNLEMVKAGYAYVLFLKPNLKYRKELLAAQRAAMKKRKNIWQVLLKETCTYYLGNKRSFKFHRPNCELSKMISRKNRIIFKNKWDAFYQGYSPCRWCMP</sequence>
<keyword evidence="3" id="KW-0378">Hydrolase</keyword>
<dbReference type="SMART" id="SM00318">
    <property type="entry name" value="SNc"/>
    <property type="match status" value="1"/>
</dbReference>
<reference evidence="5" key="1">
    <citation type="journal article" date="2020" name="mSystems">
        <title>Genome- and Community-Level Interaction Insights into Carbon Utilization and Element Cycling Functions of Hydrothermarchaeota in Hydrothermal Sediment.</title>
        <authorList>
            <person name="Zhou Z."/>
            <person name="Liu Y."/>
            <person name="Xu W."/>
            <person name="Pan J."/>
            <person name="Luo Z.H."/>
            <person name="Li M."/>
        </authorList>
    </citation>
    <scope>NUCLEOTIDE SEQUENCE [LARGE SCALE GENOMIC DNA]</scope>
    <source>
        <strain evidence="5">HyVt-233</strain>
    </source>
</reference>
<dbReference type="Proteomes" id="UP000886289">
    <property type="component" value="Unassembled WGS sequence"/>
</dbReference>
<dbReference type="PANTHER" id="PTHR12302:SF3">
    <property type="entry name" value="SERINE_THREONINE-PROTEIN KINASE 31"/>
    <property type="match status" value="1"/>
</dbReference>
<dbReference type="Gene3D" id="2.40.50.90">
    <property type="match status" value="1"/>
</dbReference>
<dbReference type="PROSITE" id="PS01284">
    <property type="entry name" value="TNASE_2"/>
    <property type="match status" value="1"/>
</dbReference>